<dbReference type="EMBL" id="CABWLC010000019">
    <property type="protein sequence ID" value="VXA88208.1"/>
    <property type="molecule type" value="Genomic_DNA"/>
</dbReference>
<proteinExistence type="predicted"/>
<evidence type="ECO:0000313" key="1">
    <source>
        <dbReference type="EMBL" id="VXA88208.1"/>
    </source>
</evidence>
<dbReference type="AlphaFoldDB" id="A0A653LBJ4"/>
<name>A0A653LBJ4_AERVE</name>
<accession>A0A653LBJ4</accession>
<dbReference type="AntiFam" id="ANF00089">
    <property type="entry name" value="Shadow ORF (opposite rplC)"/>
</dbReference>
<organism evidence="1 2">
    <name type="scientific">Aeromonas veronii</name>
    <dbReference type="NCBI Taxonomy" id="654"/>
    <lineage>
        <taxon>Bacteria</taxon>
        <taxon>Pseudomonadati</taxon>
        <taxon>Pseudomonadota</taxon>
        <taxon>Gammaproteobacteria</taxon>
        <taxon>Aeromonadales</taxon>
        <taxon>Aeromonadaceae</taxon>
        <taxon>Aeromonas</taxon>
    </lineage>
</organism>
<sequence length="176" mass="19277">MTSHLFALEYTTRSLVLTDRTRNAVRQGVTVGHILGAEVVALNSTSKALTFGCAGNVYQLNVSEKIYFQLATNSESFTVVQAEFPQTATGFYTSFGEVASFRLGHTAGFLGASGNLNSVVAVGFYRFDLSYTVSFNFDNSHRDRNAIFSEDASHTHFATYKTDCHCYQPLSVINPG</sequence>
<gene>
    <name evidence="1" type="ORF">AERO8C_60028</name>
</gene>
<evidence type="ECO:0000313" key="2">
    <source>
        <dbReference type="Proteomes" id="UP000439123"/>
    </source>
</evidence>
<reference evidence="1 2" key="1">
    <citation type="submission" date="2019-10" db="EMBL/GenBank/DDBJ databases">
        <authorList>
            <person name="Karimi E."/>
        </authorList>
    </citation>
    <scope>NUCLEOTIDE SEQUENCE [LARGE SCALE GENOMIC DNA]</scope>
    <source>
        <strain evidence="1">Aeromonas sp. 8C</strain>
    </source>
</reference>
<protein>
    <submittedName>
        <fullName evidence="1">Uncharacterized protein</fullName>
    </submittedName>
</protein>
<dbReference type="Proteomes" id="UP000439123">
    <property type="component" value="Unassembled WGS sequence"/>
</dbReference>